<dbReference type="InterPro" id="IPR004115">
    <property type="entry name" value="GAD-like_sf"/>
</dbReference>
<feature type="binding site" evidence="9">
    <location>
        <position position="171"/>
    </location>
    <ligand>
        <name>L-aspartate</name>
        <dbReference type="ChEBI" id="CHEBI:29991"/>
    </ligand>
</feature>
<feature type="binding site" evidence="9">
    <location>
        <position position="447"/>
    </location>
    <ligand>
        <name>L-aspartate</name>
        <dbReference type="ChEBI" id="CHEBI:29991"/>
    </ligand>
</feature>
<dbReference type="Gene3D" id="3.30.930.10">
    <property type="entry name" value="Bira Bifunctional Protein, Domain 2"/>
    <property type="match status" value="1"/>
</dbReference>
<dbReference type="GO" id="GO:0004815">
    <property type="term" value="F:aspartate-tRNA ligase activity"/>
    <property type="evidence" value="ECO:0007669"/>
    <property type="project" value="UniProtKB-UniRule"/>
</dbReference>
<feature type="binding site" evidence="9">
    <location>
        <position position="481"/>
    </location>
    <ligand>
        <name>ATP</name>
        <dbReference type="ChEBI" id="CHEBI:30616"/>
    </ligand>
</feature>
<dbReference type="SUPFAM" id="SSF55261">
    <property type="entry name" value="GAD domain-like"/>
    <property type="match status" value="1"/>
</dbReference>
<evidence type="ECO:0000256" key="4">
    <source>
        <dbReference type="ARBA" id="ARBA00022741"/>
    </source>
</evidence>
<comment type="similarity">
    <text evidence="1 9">Belongs to the class-II aminoacyl-tRNA synthetase family. Type 1 subfamily.</text>
</comment>
<comment type="caution">
    <text evidence="11">The sequence shown here is derived from an EMBL/GenBank/DDBJ whole genome shotgun (WGS) entry which is preliminary data.</text>
</comment>
<dbReference type="GO" id="GO:0005737">
    <property type="term" value="C:cytoplasm"/>
    <property type="evidence" value="ECO:0007669"/>
    <property type="project" value="UniProtKB-SubCell"/>
</dbReference>
<dbReference type="EMBL" id="WOCD01000001">
    <property type="protein sequence ID" value="MUH71478.1"/>
    <property type="molecule type" value="Genomic_DNA"/>
</dbReference>
<feature type="domain" description="Aminoacyl-transfer RNA synthetases class-II family profile" evidence="10">
    <location>
        <begin position="138"/>
        <end position="554"/>
    </location>
</feature>
<dbReference type="CDD" id="cd00777">
    <property type="entry name" value="AspRS_core"/>
    <property type="match status" value="1"/>
</dbReference>
<dbReference type="SUPFAM" id="SSF55681">
    <property type="entry name" value="Class II aaRS and biotin synthetases"/>
    <property type="match status" value="1"/>
</dbReference>
<dbReference type="Pfam" id="PF00152">
    <property type="entry name" value="tRNA-synt_2"/>
    <property type="match status" value="1"/>
</dbReference>
<keyword evidence="7 9" id="KW-0030">Aminoacyl-tRNA synthetase</keyword>
<dbReference type="InterPro" id="IPR004364">
    <property type="entry name" value="Aa-tRNA-synt_II"/>
</dbReference>
<dbReference type="CDD" id="cd04317">
    <property type="entry name" value="EcAspRS_like_N"/>
    <property type="match status" value="1"/>
</dbReference>
<feature type="binding site" evidence="9">
    <location>
        <position position="217"/>
    </location>
    <ligand>
        <name>L-aspartate</name>
        <dbReference type="ChEBI" id="CHEBI:29991"/>
    </ligand>
</feature>
<feature type="binding site" evidence="9">
    <location>
        <begin position="217"/>
        <end position="219"/>
    </location>
    <ligand>
        <name>ATP</name>
        <dbReference type="ChEBI" id="CHEBI:30616"/>
    </ligand>
</feature>
<dbReference type="InterPro" id="IPR012340">
    <property type="entry name" value="NA-bd_OB-fold"/>
</dbReference>
<dbReference type="InterPro" id="IPR029351">
    <property type="entry name" value="GAD_dom"/>
</dbReference>
<accession>A0A6N8F5K6</accession>
<dbReference type="GO" id="GO:0005524">
    <property type="term" value="F:ATP binding"/>
    <property type="evidence" value="ECO:0007669"/>
    <property type="project" value="UniProtKB-UniRule"/>
</dbReference>
<evidence type="ECO:0000259" key="10">
    <source>
        <dbReference type="PROSITE" id="PS50862"/>
    </source>
</evidence>
<dbReference type="AlphaFoldDB" id="A0A6N8F5K6"/>
<dbReference type="InterPro" id="IPR004524">
    <property type="entry name" value="Asp-tRNA-ligase_1"/>
</dbReference>
<evidence type="ECO:0000256" key="9">
    <source>
        <dbReference type="HAMAP-Rule" id="MF_00044"/>
    </source>
</evidence>
<dbReference type="EC" id="6.1.1.12" evidence="9"/>
<evidence type="ECO:0000256" key="8">
    <source>
        <dbReference type="ARBA" id="ARBA00047904"/>
    </source>
</evidence>
<dbReference type="OrthoDB" id="9802326at2"/>
<evidence type="ECO:0000256" key="2">
    <source>
        <dbReference type="ARBA" id="ARBA00022490"/>
    </source>
</evidence>
<dbReference type="NCBIfam" id="TIGR00459">
    <property type="entry name" value="aspS_bact"/>
    <property type="match status" value="1"/>
</dbReference>
<dbReference type="RefSeq" id="WP_155694231.1">
    <property type="nucleotide sequence ID" value="NZ_WOCD01000001.1"/>
</dbReference>
<keyword evidence="4 9" id="KW-0547">Nucleotide-binding</keyword>
<dbReference type="Pfam" id="PF01336">
    <property type="entry name" value="tRNA_anti-codon"/>
    <property type="match status" value="1"/>
</dbReference>
<dbReference type="FunFam" id="2.40.50.140:FF:000080">
    <property type="entry name" value="Aspartate--tRNA ligase"/>
    <property type="match status" value="1"/>
</dbReference>
<name>A0A6N8F5K6_9GAMM</name>
<dbReference type="Pfam" id="PF02938">
    <property type="entry name" value="GAD"/>
    <property type="match status" value="1"/>
</dbReference>
<keyword evidence="6 9" id="KW-0648">Protein biosynthesis</keyword>
<dbReference type="InterPro" id="IPR002312">
    <property type="entry name" value="Asp/Asn-tRNA-synth_IIb"/>
</dbReference>
<dbReference type="InterPro" id="IPR006195">
    <property type="entry name" value="aa-tRNA-synth_II"/>
</dbReference>
<dbReference type="Proteomes" id="UP000439994">
    <property type="component" value="Unassembled WGS sequence"/>
</dbReference>
<dbReference type="PRINTS" id="PR01042">
    <property type="entry name" value="TRNASYNTHASP"/>
</dbReference>
<protein>
    <recommendedName>
        <fullName evidence="9">Aspartate--tRNA ligase</fullName>
        <ecNumber evidence="9">6.1.1.12</ecNumber>
    </recommendedName>
    <alternativeName>
        <fullName evidence="9">Aspartyl-tRNA synthetase</fullName>
        <shortName evidence="9">AspRS</shortName>
    </alternativeName>
</protein>
<keyword evidence="3 9" id="KW-0436">Ligase</keyword>
<comment type="function">
    <text evidence="9">Catalyzes the attachment of L-aspartate to tRNA(Asp) in a two-step reaction: L-aspartate is first activated by ATP to form Asp-AMP and then transferred to the acceptor end of tRNA(Asp).</text>
</comment>
<comment type="subcellular location">
    <subcellularLocation>
        <location evidence="9">Cytoplasm</location>
    </subcellularLocation>
</comment>
<evidence type="ECO:0000256" key="3">
    <source>
        <dbReference type="ARBA" id="ARBA00022598"/>
    </source>
</evidence>
<comment type="caution">
    <text evidence="9">Lacks conserved residue(s) required for the propagation of feature annotation.</text>
</comment>
<keyword evidence="5 9" id="KW-0067">ATP-binding</keyword>
<dbReference type="NCBIfam" id="NF001750">
    <property type="entry name" value="PRK00476.1"/>
    <property type="match status" value="1"/>
</dbReference>
<feature type="binding site" evidence="9">
    <location>
        <begin position="533"/>
        <end position="536"/>
    </location>
    <ligand>
        <name>ATP</name>
        <dbReference type="ChEBI" id="CHEBI:30616"/>
    </ligand>
</feature>
<dbReference type="InterPro" id="IPR045864">
    <property type="entry name" value="aa-tRNA-synth_II/BPL/LPL"/>
</dbReference>
<feature type="region of interest" description="Aspartate" evidence="9">
    <location>
        <begin position="195"/>
        <end position="198"/>
    </location>
</feature>
<dbReference type="PROSITE" id="PS50862">
    <property type="entry name" value="AA_TRNA_LIGASE_II"/>
    <property type="match status" value="1"/>
</dbReference>
<dbReference type="PANTHER" id="PTHR22594:SF5">
    <property type="entry name" value="ASPARTATE--TRNA LIGASE, MITOCHONDRIAL"/>
    <property type="match status" value="1"/>
</dbReference>
<gene>
    <name evidence="9 11" type="primary">aspS</name>
    <name evidence="11" type="ORF">GNP35_02570</name>
</gene>
<evidence type="ECO:0000256" key="1">
    <source>
        <dbReference type="ARBA" id="ARBA00006303"/>
    </source>
</evidence>
<keyword evidence="2 9" id="KW-0963">Cytoplasm</keyword>
<dbReference type="GO" id="GO:0003676">
    <property type="term" value="F:nucleic acid binding"/>
    <property type="evidence" value="ECO:0007669"/>
    <property type="project" value="InterPro"/>
</dbReference>
<proteinExistence type="inferred from homology"/>
<evidence type="ECO:0000256" key="5">
    <source>
        <dbReference type="ARBA" id="ARBA00022840"/>
    </source>
</evidence>
<keyword evidence="12" id="KW-1185">Reference proteome</keyword>
<comment type="subunit">
    <text evidence="9">Homodimer.</text>
</comment>
<dbReference type="InterPro" id="IPR047090">
    <property type="entry name" value="AspRS_core"/>
</dbReference>
<dbReference type="InterPro" id="IPR004365">
    <property type="entry name" value="NA-bd_OB_tRNA"/>
</dbReference>
<dbReference type="GO" id="GO:0006422">
    <property type="term" value="P:aspartyl-tRNA aminoacylation"/>
    <property type="evidence" value="ECO:0007669"/>
    <property type="project" value="UniProtKB-UniRule"/>
</dbReference>
<evidence type="ECO:0000313" key="11">
    <source>
        <dbReference type="EMBL" id="MUH71478.1"/>
    </source>
</evidence>
<comment type="catalytic activity">
    <reaction evidence="8 9">
        <text>tRNA(Asp) + L-aspartate + ATP = L-aspartyl-tRNA(Asp) + AMP + diphosphate</text>
        <dbReference type="Rhea" id="RHEA:19649"/>
        <dbReference type="Rhea" id="RHEA-COMP:9660"/>
        <dbReference type="Rhea" id="RHEA-COMP:9678"/>
        <dbReference type="ChEBI" id="CHEBI:29991"/>
        <dbReference type="ChEBI" id="CHEBI:30616"/>
        <dbReference type="ChEBI" id="CHEBI:33019"/>
        <dbReference type="ChEBI" id="CHEBI:78442"/>
        <dbReference type="ChEBI" id="CHEBI:78516"/>
        <dbReference type="ChEBI" id="CHEBI:456215"/>
        <dbReference type="EC" id="6.1.1.12"/>
    </reaction>
</comment>
<feature type="binding site" evidence="9">
    <location>
        <position position="488"/>
    </location>
    <ligand>
        <name>L-aspartate</name>
        <dbReference type="ChEBI" id="CHEBI:29991"/>
    </ligand>
</feature>
<dbReference type="Gene3D" id="2.40.50.140">
    <property type="entry name" value="Nucleic acid-binding proteins"/>
    <property type="match status" value="1"/>
</dbReference>
<evidence type="ECO:0000256" key="6">
    <source>
        <dbReference type="ARBA" id="ARBA00022917"/>
    </source>
</evidence>
<feature type="binding site" evidence="9">
    <location>
        <position position="226"/>
    </location>
    <ligand>
        <name>ATP</name>
        <dbReference type="ChEBI" id="CHEBI:30616"/>
    </ligand>
</feature>
<dbReference type="Gene3D" id="3.30.1360.30">
    <property type="entry name" value="GAD-like domain"/>
    <property type="match status" value="1"/>
</dbReference>
<evidence type="ECO:0000313" key="12">
    <source>
        <dbReference type="Proteomes" id="UP000439994"/>
    </source>
</evidence>
<sequence length="591" mass="65483">MRSHYCGQLNKSLVDQEVTLCGWVNKRRDLGGLIFIDMRDREGVVQAVIDPDETAIFDAANKLRNEFCISITGIVRARPDSQVNKDMATGEVELYVKDLTILNASAPLPLDFNQENSEEARLRYRYLDLRRPVMNQRLQFRSKVTSAVRRFLDDNAFLDIETPILTKATPEGARDYLVPSRTHKGQFFALPQSPQLFKQLLMVAGFDRYYQIVKCFRDEDLRADRQPEFTQIDIETTFMSGKDVMSLTEKMVRSVFNELLSVDLGEFPSMTYAEAMRRFGSDKPDLRNPLELVDVADILKDVDFKVFSGPANDEKGRVAVINVPGGASMTRKNIDGYTEFVGKYGAKGMAWIKVNDVAAGLEGLQSPIVKFLNAEVAAQILERTNAKDGDILLFGSDTYNTVTDALGALRLKLGEDFGLVEDKWAPLWVVDFPMFEELESGALTPLHHPFTAPSNMTPAELAANPVNAISDAYDMVLNGCELGGGSVRIHNQDMQAEVFKLLGISDEEAKEKFGFLLDALQYGAPPHAGLAFGLDRMVMLMVGADSIRDVMAFPKTSTAACPLTSAPGFANEEQLADLGIQVVAKEVPAAE</sequence>
<organism evidence="11 12">
    <name type="scientific">Psychrosphaera haliotis</name>
    <dbReference type="NCBI Taxonomy" id="555083"/>
    <lineage>
        <taxon>Bacteria</taxon>
        <taxon>Pseudomonadati</taxon>
        <taxon>Pseudomonadota</taxon>
        <taxon>Gammaproteobacteria</taxon>
        <taxon>Alteromonadales</taxon>
        <taxon>Pseudoalteromonadaceae</taxon>
        <taxon>Psychrosphaera</taxon>
    </lineage>
</organism>
<dbReference type="PANTHER" id="PTHR22594">
    <property type="entry name" value="ASPARTYL/LYSYL-TRNA SYNTHETASE"/>
    <property type="match status" value="1"/>
</dbReference>
<dbReference type="InterPro" id="IPR047089">
    <property type="entry name" value="Asp-tRNA-ligase_1_N"/>
</dbReference>
<reference evidence="11 12" key="1">
    <citation type="submission" date="2019-11" db="EMBL/GenBank/DDBJ databases">
        <title>P. haliotis isolates from Z. marina roots.</title>
        <authorList>
            <person name="Cohen M."/>
            <person name="Jospin G."/>
            <person name="Eisen J.A."/>
            <person name="Coil D.A."/>
        </authorList>
    </citation>
    <scope>NUCLEOTIDE SEQUENCE [LARGE SCALE GENOMIC DNA]</scope>
    <source>
        <strain evidence="11 12">UCD-MCMsp1aY</strain>
    </source>
</reference>
<dbReference type="SUPFAM" id="SSF50249">
    <property type="entry name" value="Nucleic acid-binding proteins"/>
    <property type="match status" value="1"/>
</dbReference>
<dbReference type="HAMAP" id="MF_00044">
    <property type="entry name" value="Asp_tRNA_synth_type1"/>
    <property type="match status" value="1"/>
</dbReference>
<evidence type="ECO:0000256" key="7">
    <source>
        <dbReference type="ARBA" id="ARBA00023146"/>
    </source>
</evidence>